<dbReference type="GO" id="GO:0033698">
    <property type="term" value="C:Rpd3L complex"/>
    <property type="evidence" value="ECO:0007669"/>
    <property type="project" value="UniProtKB-ARBA"/>
</dbReference>
<feature type="compositionally biased region" description="Low complexity" evidence="8">
    <location>
        <begin position="199"/>
        <end position="216"/>
    </location>
</feature>
<dbReference type="SMART" id="SM00761">
    <property type="entry name" value="HDAC_interact"/>
    <property type="match status" value="1"/>
</dbReference>
<feature type="region of interest" description="Disordered" evidence="8">
    <location>
        <begin position="909"/>
        <end position="959"/>
    </location>
</feature>
<sequence>MATLNVKDALSYLDQVKVQFAEHPDVYNRFLDIMKDFKSQTIDTPGVIERVSTLFRGHPSLIQGFNTFLPPGYRIECSLDPSESNLITVTTPTGTTTQTSGGVGIAGAISRMQHSGSGSASSAAAGSGGASGAGNASTGSQRERGTPAPSGAPPPPHTPGGSSYGGGAGVSAGTAGHAPALPPGTMASLGTPQRQPHSPALGGPATPGATAGAGVLSHASFGSSGAASGPAAQQAGDRRAPVEFNHAISYVNRIKQRFSNDPDTYKQFLEILQTYQKEQRPIGDVYAQVTTLFNNDKDLLDEFKQFLPDTSAGAPPSGGSLFGMLGHASTGANQAGVAAPTASAMGPSHVGAQIHGMHGMMQGIAPPGSAATGRHDGGVPPDLNKKAGSGSRSKKRAGGGGGVSGQGATGSEQAATGRGSKSKKSKHGHAGAKVEGHSPPRDMLPPDAAAAAAYSNAHLMHHQPPPHALVYSIDGSLVPAAGLGAGMGMGADASLVPVGLGAGAAGYGLGAGAVAAPLATTDEVAFFDRVKKLIDDRAVYLEFLKLLNLYTQDIIDIRTLVDRASLFIGGDRELFDAFQRLCGYDMGKHGWLEAEDPIIENVPALQRERVDLSNCKTYGASYRKLPKSEINLACSGRDPMCWEVLNDVWVSHPTWASEGESFNPHKKNVYEDALYRSEEERHEYDYHIEANLRTIALLEPIAARIQTMDAEERAAFRLKPGLGGQSKSIYQRVIKKVYGREHGVEVIAALHDNPCVAVPVVLARLKQKDEEWKRAQREWNKVWREVDARNYYKSLDHQGVNFKVSDKKTITSKAFVAEIESRRAQQQQRRVTIDATLPRPRPDHQLAFAMDDMVVLTDIIKLSLSFLDRAPYSKGDCDRIEHLLRTFIPLLMCLDQNEFDDEINGGVAVDGRDAAGADDDAESRIDDDARSEVSDADSAAASGASSTVKRGGSSKRHEADLRRKLLRNQAETSGAAQAGADAEPIAARASSPAIAAEVKAAAEALDSATTPVVAGANAEPQDVSMTDASDDVAEASTDKTGDAKSEQGVISKEGQARDDAGDISSDGPSTWMDQGSLQAYDSSKAKTVPAPGSSHIAKAVASGNDKGASSRKYNFFCSTSHYVFIRLFQLLYARLSRMKQLGEQMASAQPPKKRLNPVALELGLQDPTTGPASVVGNAAASAAVNRGNESTAAAVNGNGVVSDGPNGVSAAVEEDGLSLSPLRYYDTLLDLTEKFFDAELDRVTFEESVRYMYGIEGYVVFTLDKVIGSLVKTAQVLATDSKCQELQSILERDRAVGAAADMKAQIARRIAAEEVLGKDEHLFRMEWIKTSSTLLVQMLAKEDLTLGDPQTAEERWLQYVSSYVLHAPTEGLSVRVQAPFLDRSVGAHPEDRSEPAGAKVIAQSGLGIKICITTLRLFYDDRGYEDVFARRLQRPQLARRDKVAKKQRGARKTKLDSWISDRLAAISEGSADSASKQGQDVANATVAEDASNGMDIDATAAPEQTAKQDQEAVAPTAVTSAS</sequence>
<evidence type="ECO:0000256" key="1">
    <source>
        <dbReference type="ARBA" id="ARBA00004123"/>
    </source>
</evidence>
<feature type="compositionally biased region" description="Basic and acidic residues" evidence="8">
    <location>
        <begin position="1036"/>
        <end position="1045"/>
    </location>
</feature>
<feature type="region of interest" description="Disordered" evidence="8">
    <location>
        <begin position="113"/>
        <end position="216"/>
    </location>
</feature>
<dbReference type="SUPFAM" id="SSF47762">
    <property type="entry name" value="PAH2 domain"/>
    <property type="match status" value="3"/>
</dbReference>
<dbReference type="InterPro" id="IPR013194">
    <property type="entry name" value="HDAC_interact_dom"/>
</dbReference>
<gene>
    <name evidence="10" type="ORF">IE81DRAFT_323988</name>
</gene>
<feature type="compositionally biased region" description="Low complexity" evidence="8">
    <location>
        <begin position="936"/>
        <end position="946"/>
    </location>
</feature>
<evidence type="ECO:0000256" key="6">
    <source>
        <dbReference type="ARBA" id="ARBA00023242"/>
    </source>
</evidence>
<feature type="compositionally biased region" description="Low complexity" evidence="8">
    <location>
        <begin position="115"/>
        <end position="125"/>
    </location>
</feature>
<dbReference type="RefSeq" id="XP_025369146.1">
    <property type="nucleotide sequence ID" value="XM_025514117.1"/>
</dbReference>
<keyword evidence="6 7" id="KW-0539">Nucleus</keyword>
<protein>
    <recommendedName>
        <fullName evidence="9">Histone deacetylase interacting domain-containing protein</fullName>
    </recommendedName>
</protein>
<dbReference type="InterPro" id="IPR031693">
    <property type="entry name" value="Sin3_C"/>
</dbReference>
<dbReference type="Proteomes" id="UP000245783">
    <property type="component" value="Unassembled WGS sequence"/>
</dbReference>
<dbReference type="EMBL" id="KZ819385">
    <property type="protein sequence ID" value="PWN41986.1"/>
    <property type="molecule type" value="Genomic_DNA"/>
</dbReference>
<dbReference type="Gene3D" id="1.20.1160.11">
    <property type="entry name" value="Paired amphipathic helix"/>
    <property type="match status" value="3"/>
</dbReference>
<feature type="domain" description="Histone deacetylase interacting" evidence="9">
    <location>
        <begin position="614"/>
        <end position="715"/>
    </location>
</feature>
<accession>A0A316VWJ0</accession>
<feature type="region of interest" description="Disordered" evidence="8">
    <location>
        <begin position="1469"/>
        <end position="1522"/>
    </location>
</feature>
<keyword evidence="3" id="KW-0677">Repeat</keyword>
<feature type="region of interest" description="Disordered" evidence="8">
    <location>
        <begin position="359"/>
        <end position="446"/>
    </location>
</feature>
<evidence type="ECO:0000256" key="2">
    <source>
        <dbReference type="ARBA" id="ARBA00022491"/>
    </source>
</evidence>
<dbReference type="PROSITE" id="PS51477">
    <property type="entry name" value="PAH"/>
    <property type="match status" value="2"/>
</dbReference>
<name>A0A316VWJ0_9BASI</name>
<dbReference type="STRING" id="1522189.A0A316VWJ0"/>
<dbReference type="InParanoid" id="A0A316VWJ0"/>
<feature type="compositionally biased region" description="Gly residues" evidence="8">
    <location>
        <begin position="398"/>
        <end position="408"/>
    </location>
</feature>
<dbReference type="FunFam" id="1.20.1160.11:FF:000002">
    <property type="entry name" value="Paired amphipathic helix protein SIN3"/>
    <property type="match status" value="1"/>
</dbReference>
<dbReference type="Pfam" id="PF08295">
    <property type="entry name" value="Sin3_corepress"/>
    <property type="match status" value="1"/>
</dbReference>
<evidence type="ECO:0000256" key="4">
    <source>
        <dbReference type="ARBA" id="ARBA00023015"/>
    </source>
</evidence>
<evidence type="ECO:0000256" key="3">
    <source>
        <dbReference type="ARBA" id="ARBA00022737"/>
    </source>
</evidence>
<dbReference type="Pfam" id="PF16879">
    <property type="entry name" value="Sin3a_C"/>
    <property type="match status" value="1"/>
</dbReference>
<evidence type="ECO:0000256" key="5">
    <source>
        <dbReference type="ARBA" id="ARBA00023163"/>
    </source>
</evidence>
<keyword evidence="11" id="KW-1185">Reference proteome</keyword>
<dbReference type="PANTHER" id="PTHR12346">
    <property type="entry name" value="SIN3B-RELATED"/>
    <property type="match status" value="1"/>
</dbReference>
<evidence type="ECO:0000256" key="7">
    <source>
        <dbReference type="PROSITE-ProRule" id="PRU00810"/>
    </source>
</evidence>
<evidence type="ECO:0000313" key="10">
    <source>
        <dbReference type="EMBL" id="PWN41986.1"/>
    </source>
</evidence>
<reference evidence="10 11" key="1">
    <citation type="journal article" date="2018" name="Mol. Biol. Evol.">
        <title>Broad Genomic Sampling Reveals a Smut Pathogenic Ancestry of the Fungal Clade Ustilaginomycotina.</title>
        <authorList>
            <person name="Kijpornyongpan T."/>
            <person name="Mondo S.J."/>
            <person name="Barry K."/>
            <person name="Sandor L."/>
            <person name="Lee J."/>
            <person name="Lipzen A."/>
            <person name="Pangilinan J."/>
            <person name="LaButti K."/>
            <person name="Hainaut M."/>
            <person name="Henrissat B."/>
            <person name="Grigoriev I.V."/>
            <person name="Spatafora J.W."/>
            <person name="Aime M.C."/>
        </authorList>
    </citation>
    <scope>NUCLEOTIDE SEQUENCE [LARGE SCALE GENOMIC DNA]</scope>
    <source>
        <strain evidence="10 11">MCA 4658</strain>
    </source>
</reference>
<dbReference type="FunCoup" id="A0A316VWJ0">
    <property type="interactions" value="586"/>
</dbReference>
<dbReference type="OrthoDB" id="10265969at2759"/>
<dbReference type="InterPro" id="IPR036600">
    <property type="entry name" value="PAH_sf"/>
</dbReference>
<dbReference type="FunFam" id="1.20.1160.11:FF:000003">
    <property type="entry name" value="Paired amphipathic helix SIN3-like protein"/>
    <property type="match status" value="1"/>
</dbReference>
<dbReference type="GO" id="GO:0003714">
    <property type="term" value="F:transcription corepressor activity"/>
    <property type="evidence" value="ECO:0007669"/>
    <property type="project" value="InterPro"/>
</dbReference>
<comment type="subcellular location">
    <subcellularLocation>
        <location evidence="1 7">Nucleus</location>
    </subcellularLocation>
</comment>
<dbReference type="InterPro" id="IPR039774">
    <property type="entry name" value="Sin3-like"/>
</dbReference>
<dbReference type="Pfam" id="PF02671">
    <property type="entry name" value="PAH"/>
    <property type="match status" value="3"/>
</dbReference>
<feature type="compositionally biased region" description="Basic and acidic residues" evidence="8">
    <location>
        <begin position="922"/>
        <end position="933"/>
    </location>
</feature>
<keyword evidence="5" id="KW-0804">Transcription</keyword>
<dbReference type="FunFam" id="1.20.1160.11:FF:000001">
    <property type="entry name" value="Paired amphipathic helix protein Sin3"/>
    <property type="match status" value="1"/>
</dbReference>
<feature type="compositionally biased region" description="Basic residues" evidence="8">
    <location>
        <begin position="420"/>
        <end position="430"/>
    </location>
</feature>
<keyword evidence="2" id="KW-0678">Repressor</keyword>
<dbReference type="GeneID" id="37035987"/>
<organism evidence="10 11">
    <name type="scientific">Ceraceosorus guamensis</name>
    <dbReference type="NCBI Taxonomy" id="1522189"/>
    <lineage>
        <taxon>Eukaryota</taxon>
        <taxon>Fungi</taxon>
        <taxon>Dikarya</taxon>
        <taxon>Basidiomycota</taxon>
        <taxon>Ustilaginomycotina</taxon>
        <taxon>Exobasidiomycetes</taxon>
        <taxon>Ceraceosorales</taxon>
        <taxon>Ceraceosoraceae</taxon>
        <taxon>Ceraceosorus</taxon>
    </lineage>
</organism>
<evidence type="ECO:0000256" key="8">
    <source>
        <dbReference type="SAM" id="MobiDB-lite"/>
    </source>
</evidence>
<dbReference type="GO" id="GO:0000122">
    <property type="term" value="P:negative regulation of transcription by RNA polymerase II"/>
    <property type="evidence" value="ECO:0007669"/>
    <property type="project" value="TreeGrafter"/>
</dbReference>
<dbReference type="InterPro" id="IPR003822">
    <property type="entry name" value="PAH"/>
</dbReference>
<evidence type="ECO:0000259" key="9">
    <source>
        <dbReference type="SMART" id="SM00761"/>
    </source>
</evidence>
<dbReference type="GO" id="GO:0010628">
    <property type="term" value="P:positive regulation of gene expression"/>
    <property type="evidence" value="ECO:0007669"/>
    <property type="project" value="UniProtKB-ARBA"/>
</dbReference>
<feature type="compositionally biased region" description="Polar residues" evidence="8">
    <location>
        <begin position="1470"/>
        <end position="1482"/>
    </location>
</feature>
<feature type="region of interest" description="Disordered" evidence="8">
    <location>
        <begin position="1012"/>
        <end position="1075"/>
    </location>
</feature>
<evidence type="ECO:0000313" key="11">
    <source>
        <dbReference type="Proteomes" id="UP000245783"/>
    </source>
</evidence>
<feature type="compositionally biased region" description="Polar residues" evidence="8">
    <location>
        <begin position="1066"/>
        <end position="1075"/>
    </location>
</feature>
<dbReference type="PANTHER" id="PTHR12346:SF0">
    <property type="entry name" value="SIN3A, ISOFORM G"/>
    <property type="match status" value="1"/>
</dbReference>
<proteinExistence type="predicted"/>
<keyword evidence="4" id="KW-0805">Transcription regulation</keyword>